<keyword evidence="3" id="KW-1185">Reference proteome</keyword>
<accession>A0A914HCH9</accession>
<protein>
    <recommendedName>
        <fullName evidence="2">DUF7627 domain-containing protein</fullName>
    </recommendedName>
</protein>
<dbReference type="InterPro" id="IPR056044">
    <property type="entry name" value="DUF7627"/>
</dbReference>
<dbReference type="AlphaFoldDB" id="A0A914HCH9"/>
<sequence length="351" mass="39692">MKRLSRECDPQTLPYLSSAEEKFKSGYYETTLNHMASEIDHSPTSSIDDSNNSGKGTSSRSAVSSESRNRRFLANLQSSLGGVGKSNNLSPKRRNRTSNFGKDCLPTEEICSLEEALRLITLSGDDVCASLMDIKPFLQCKSATFTADEFEKIASALCDAALQHSNIYFVVDICFVLIEFITFQQAMSDCLKRKTAEFLRDDEGESANVPHFLAQLLVARWPRKFNRVHENSNIILYTVFNTIFGWANFLRAKSKEETIDPDIEAIFERCTRGMISFCYTGQRFLWLNFPELYDKIFNAIVELLTGNTKLSGSAKCSLLHLHISMNKWSLANLPNPGRHCKSFVKIINIKR</sequence>
<feature type="region of interest" description="Disordered" evidence="1">
    <location>
        <begin position="39"/>
        <end position="68"/>
    </location>
</feature>
<dbReference type="WBParaSite" id="Gr19_v10_g15785.t1">
    <property type="protein sequence ID" value="Gr19_v10_g15785.t1"/>
    <property type="gene ID" value="Gr19_v10_g15785"/>
</dbReference>
<evidence type="ECO:0000313" key="3">
    <source>
        <dbReference type="Proteomes" id="UP000887572"/>
    </source>
</evidence>
<evidence type="ECO:0000313" key="4">
    <source>
        <dbReference type="WBParaSite" id="Gr19_v10_g15785.t1"/>
    </source>
</evidence>
<dbReference type="Proteomes" id="UP000887572">
    <property type="component" value="Unplaced"/>
</dbReference>
<evidence type="ECO:0000256" key="1">
    <source>
        <dbReference type="SAM" id="MobiDB-lite"/>
    </source>
</evidence>
<evidence type="ECO:0000259" key="2">
    <source>
        <dbReference type="Pfam" id="PF24628"/>
    </source>
</evidence>
<proteinExistence type="predicted"/>
<dbReference type="Pfam" id="PF24628">
    <property type="entry name" value="DUF7627"/>
    <property type="match status" value="1"/>
</dbReference>
<feature type="domain" description="DUF7627" evidence="2">
    <location>
        <begin position="116"/>
        <end position="334"/>
    </location>
</feature>
<organism evidence="3 4">
    <name type="scientific">Globodera rostochiensis</name>
    <name type="common">Golden nematode worm</name>
    <name type="synonym">Heterodera rostochiensis</name>
    <dbReference type="NCBI Taxonomy" id="31243"/>
    <lineage>
        <taxon>Eukaryota</taxon>
        <taxon>Metazoa</taxon>
        <taxon>Ecdysozoa</taxon>
        <taxon>Nematoda</taxon>
        <taxon>Chromadorea</taxon>
        <taxon>Rhabditida</taxon>
        <taxon>Tylenchina</taxon>
        <taxon>Tylenchomorpha</taxon>
        <taxon>Tylenchoidea</taxon>
        <taxon>Heteroderidae</taxon>
        <taxon>Heteroderinae</taxon>
        <taxon>Globodera</taxon>
    </lineage>
</organism>
<feature type="compositionally biased region" description="Polar residues" evidence="1">
    <location>
        <begin position="42"/>
        <end position="57"/>
    </location>
</feature>
<name>A0A914HCH9_GLORO</name>
<reference evidence="4" key="1">
    <citation type="submission" date="2022-11" db="UniProtKB">
        <authorList>
            <consortium name="WormBaseParasite"/>
        </authorList>
    </citation>
    <scope>IDENTIFICATION</scope>
</reference>